<protein>
    <submittedName>
        <fullName evidence="1">Uncharacterized protein</fullName>
    </submittedName>
</protein>
<dbReference type="AlphaFoldDB" id="A0A0A9H0R6"/>
<evidence type="ECO:0000313" key="1">
    <source>
        <dbReference type="EMBL" id="JAE30820.1"/>
    </source>
</evidence>
<reference evidence="1" key="1">
    <citation type="submission" date="2014-09" db="EMBL/GenBank/DDBJ databases">
        <authorList>
            <person name="Magalhaes I.L.F."/>
            <person name="Oliveira U."/>
            <person name="Santos F.R."/>
            <person name="Vidigal T.H.D.A."/>
            <person name="Brescovit A.D."/>
            <person name="Santos A.J."/>
        </authorList>
    </citation>
    <scope>NUCLEOTIDE SEQUENCE</scope>
    <source>
        <tissue evidence="1">Shoot tissue taken approximately 20 cm above the soil surface</tissue>
    </source>
</reference>
<name>A0A0A9H0R6_ARUDO</name>
<proteinExistence type="predicted"/>
<dbReference type="EMBL" id="GBRH01167076">
    <property type="protein sequence ID" value="JAE30820.1"/>
    <property type="molecule type" value="Transcribed_RNA"/>
</dbReference>
<sequence>MSASEFRTSYQQVSSSQPAENISQFKICRCGAGDPNSQITNTSETGDSSPTTCPNCQVLKSGNLPWLD</sequence>
<accession>A0A0A9H0R6</accession>
<reference evidence="1" key="2">
    <citation type="journal article" date="2015" name="Data Brief">
        <title>Shoot transcriptome of the giant reed, Arundo donax.</title>
        <authorList>
            <person name="Barrero R.A."/>
            <person name="Guerrero F.D."/>
            <person name="Moolhuijzen P."/>
            <person name="Goolsby J.A."/>
            <person name="Tidwell J."/>
            <person name="Bellgard S.E."/>
            <person name="Bellgard M.I."/>
        </authorList>
    </citation>
    <scope>NUCLEOTIDE SEQUENCE</scope>
    <source>
        <tissue evidence="1">Shoot tissue taken approximately 20 cm above the soil surface</tissue>
    </source>
</reference>
<organism evidence="1">
    <name type="scientific">Arundo donax</name>
    <name type="common">Giant reed</name>
    <name type="synonym">Donax arundinaceus</name>
    <dbReference type="NCBI Taxonomy" id="35708"/>
    <lineage>
        <taxon>Eukaryota</taxon>
        <taxon>Viridiplantae</taxon>
        <taxon>Streptophyta</taxon>
        <taxon>Embryophyta</taxon>
        <taxon>Tracheophyta</taxon>
        <taxon>Spermatophyta</taxon>
        <taxon>Magnoliopsida</taxon>
        <taxon>Liliopsida</taxon>
        <taxon>Poales</taxon>
        <taxon>Poaceae</taxon>
        <taxon>PACMAD clade</taxon>
        <taxon>Arundinoideae</taxon>
        <taxon>Arundineae</taxon>
        <taxon>Arundo</taxon>
    </lineage>
</organism>